<dbReference type="Proteomes" id="UP000054477">
    <property type="component" value="Unassembled WGS sequence"/>
</dbReference>
<dbReference type="CDD" id="cd09917">
    <property type="entry name" value="F-box_SF"/>
    <property type="match status" value="1"/>
</dbReference>
<dbReference type="SUPFAM" id="SSF81383">
    <property type="entry name" value="F-box domain"/>
    <property type="match status" value="1"/>
</dbReference>
<dbReference type="SMART" id="SM00256">
    <property type="entry name" value="FBOX"/>
    <property type="match status" value="1"/>
</dbReference>
<dbReference type="EMBL" id="KN838795">
    <property type="protein sequence ID" value="KIJ94421.1"/>
    <property type="molecule type" value="Genomic_DNA"/>
</dbReference>
<evidence type="ECO:0000313" key="3">
    <source>
        <dbReference type="Proteomes" id="UP000054477"/>
    </source>
</evidence>
<evidence type="ECO:0000259" key="1">
    <source>
        <dbReference type="PROSITE" id="PS50181"/>
    </source>
</evidence>
<dbReference type="Pfam" id="PF12937">
    <property type="entry name" value="F-box-like"/>
    <property type="match status" value="1"/>
</dbReference>
<reference evidence="2 3" key="1">
    <citation type="submission" date="2014-04" db="EMBL/GenBank/DDBJ databases">
        <authorList>
            <consortium name="DOE Joint Genome Institute"/>
            <person name="Kuo A."/>
            <person name="Kohler A."/>
            <person name="Nagy L.G."/>
            <person name="Floudas D."/>
            <person name="Copeland A."/>
            <person name="Barry K.W."/>
            <person name="Cichocki N."/>
            <person name="Veneault-Fourrey C."/>
            <person name="LaButti K."/>
            <person name="Lindquist E.A."/>
            <person name="Lipzen A."/>
            <person name="Lundell T."/>
            <person name="Morin E."/>
            <person name="Murat C."/>
            <person name="Sun H."/>
            <person name="Tunlid A."/>
            <person name="Henrissat B."/>
            <person name="Grigoriev I.V."/>
            <person name="Hibbett D.S."/>
            <person name="Martin F."/>
            <person name="Nordberg H.P."/>
            <person name="Cantor M.N."/>
            <person name="Hua S.X."/>
        </authorList>
    </citation>
    <scope>NUCLEOTIDE SEQUENCE [LARGE SCALE GENOMIC DNA]</scope>
    <source>
        <strain evidence="2 3">LaAM-08-1</strain>
    </source>
</reference>
<dbReference type="Gene3D" id="1.20.1280.50">
    <property type="match status" value="1"/>
</dbReference>
<keyword evidence="3" id="KW-1185">Reference proteome</keyword>
<evidence type="ECO:0000313" key="2">
    <source>
        <dbReference type="EMBL" id="KIJ94421.1"/>
    </source>
</evidence>
<organism evidence="2 3">
    <name type="scientific">Laccaria amethystina LaAM-08-1</name>
    <dbReference type="NCBI Taxonomy" id="1095629"/>
    <lineage>
        <taxon>Eukaryota</taxon>
        <taxon>Fungi</taxon>
        <taxon>Dikarya</taxon>
        <taxon>Basidiomycota</taxon>
        <taxon>Agaricomycotina</taxon>
        <taxon>Agaricomycetes</taxon>
        <taxon>Agaricomycetidae</taxon>
        <taxon>Agaricales</taxon>
        <taxon>Agaricineae</taxon>
        <taxon>Hydnangiaceae</taxon>
        <taxon>Laccaria</taxon>
    </lineage>
</organism>
<gene>
    <name evidence="2" type="ORF">K443DRAFT_362209</name>
</gene>
<dbReference type="InterPro" id="IPR036047">
    <property type="entry name" value="F-box-like_dom_sf"/>
</dbReference>
<feature type="domain" description="F-box" evidence="1">
    <location>
        <begin position="16"/>
        <end position="62"/>
    </location>
</feature>
<accession>A0A0C9X9R3</accession>
<dbReference type="PROSITE" id="PS50181">
    <property type="entry name" value="FBOX"/>
    <property type="match status" value="1"/>
</dbReference>
<protein>
    <recommendedName>
        <fullName evidence="1">F-box domain-containing protein</fullName>
    </recommendedName>
</protein>
<name>A0A0C9X9R3_9AGAR</name>
<dbReference type="HOGENOM" id="CLU_1865426_0_0_1"/>
<dbReference type="InterPro" id="IPR001810">
    <property type="entry name" value="F-box_dom"/>
</dbReference>
<dbReference type="OrthoDB" id="3068749at2759"/>
<dbReference type="AlphaFoldDB" id="A0A0C9X9R3"/>
<proteinExistence type="predicted"/>
<sequence>MPSAFVHAPEYDSVQKEELESLPMELLTKVLKELECTDVLRVRQTSRRLHEASKSLDLWLHLYRVYAAASPSISHRLKAPVDTFSQDELEKWLLGVISLISDAKAVARARGPLLSGCCFANSWHYKSSSNSCLGPLL</sequence>
<reference evidence="3" key="2">
    <citation type="submission" date="2015-01" db="EMBL/GenBank/DDBJ databases">
        <title>Evolutionary Origins and Diversification of the Mycorrhizal Mutualists.</title>
        <authorList>
            <consortium name="DOE Joint Genome Institute"/>
            <consortium name="Mycorrhizal Genomics Consortium"/>
            <person name="Kohler A."/>
            <person name="Kuo A."/>
            <person name="Nagy L.G."/>
            <person name="Floudas D."/>
            <person name="Copeland A."/>
            <person name="Barry K.W."/>
            <person name="Cichocki N."/>
            <person name="Veneault-Fourrey C."/>
            <person name="LaButti K."/>
            <person name="Lindquist E.A."/>
            <person name="Lipzen A."/>
            <person name="Lundell T."/>
            <person name="Morin E."/>
            <person name="Murat C."/>
            <person name="Riley R."/>
            <person name="Ohm R."/>
            <person name="Sun H."/>
            <person name="Tunlid A."/>
            <person name="Henrissat B."/>
            <person name="Grigoriev I.V."/>
            <person name="Hibbett D.S."/>
            <person name="Martin F."/>
        </authorList>
    </citation>
    <scope>NUCLEOTIDE SEQUENCE [LARGE SCALE GENOMIC DNA]</scope>
    <source>
        <strain evidence="3">LaAM-08-1</strain>
    </source>
</reference>